<dbReference type="PATRIC" id="fig|1339349.3.peg.3421"/>
<dbReference type="InterPro" id="IPR006047">
    <property type="entry name" value="GH13_cat_dom"/>
</dbReference>
<accession>A0A078RV58</accession>
<dbReference type="InterPro" id="IPR017853">
    <property type="entry name" value="GH"/>
</dbReference>
<dbReference type="CDD" id="cd11349">
    <property type="entry name" value="AmyAc_3"/>
    <property type="match status" value="1"/>
</dbReference>
<evidence type="ECO:0000259" key="1">
    <source>
        <dbReference type="SMART" id="SM00642"/>
    </source>
</evidence>
<dbReference type="Proteomes" id="UP000028013">
    <property type="component" value="Unassembled WGS sequence"/>
</dbReference>
<dbReference type="AlphaFoldDB" id="A0A078RV58"/>
<dbReference type="RefSeq" id="WP_008664621.1">
    <property type="nucleotide sequence ID" value="NZ_JNHN01000179.1"/>
</dbReference>
<evidence type="ECO:0000313" key="3">
    <source>
        <dbReference type="Proteomes" id="UP000028013"/>
    </source>
</evidence>
<dbReference type="Pfam" id="PF00128">
    <property type="entry name" value="Alpha-amylase"/>
    <property type="match status" value="1"/>
</dbReference>
<evidence type="ECO:0000313" key="2">
    <source>
        <dbReference type="EMBL" id="KDS48616.1"/>
    </source>
</evidence>
<dbReference type="PANTHER" id="PTHR10357:SF205">
    <property type="entry name" value="O-GLYCOSYL HYDROLASE FAMILY 13"/>
    <property type="match status" value="1"/>
</dbReference>
<dbReference type="Gene3D" id="3.20.20.80">
    <property type="entry name" value="Glycosidases"/>
    <property type="match status" value="2"/>
</dbReference>
<organism evidence="2 3">
    <name type="scientific">Bacteroides uniformis str. 3978 T3 ii</name>
    <dbReference type="NCBI Taxonomy" id="1339349"/>
    <lineage>
        <taxon>Bacteria</taxon>
        <taxon>Pseudomonadati</taxon>
        <taxon>Bacteroidota</taxon>
        <taxon>Bacteroidia</taxon>
        <taxon>Bacteroidales</taxon>
        <taxon>Bacteroidaceae</taxon>
        <taxon>Bacteroides</taxon>
    </lineage>
</organism>
<sequence length="565" mass="65013">MNDENKLIIYQVFTRLFGNNNNHCINNGSITENGCGKMADFTAKALGEIKKLGATHIWYTGIIEHATQTDYRRHNIQPDHPAIVKGKAGSPYAIKDYYDVDPDLAKDVPERMKEFENLVQRTHRSGLKVIIDFVPNHVARQYHSDAQPDGTSQLGSNDDTNYAFSPYNNFYYIPKSELHGQFDMKGAAAEPYREFPAKATGNNRFDAYPNITDWYETIKLNYGVDYQNGGTCHFDPIPDTWTKMLDIMLFWAGKNIDGFRCDMAEMVPVEFWEWAIPQVKEQYPSLLFIAEVYNPGEYKNYLFRGKFDYLYDKVGLYDTLRAVTCGYESATAITRSWQSLGGIEKRMLNFLENHDEQRIASDFFASNPRKAIPALIVSACMNTNPMMIYFGQEFGELGMDSEGFSGRDGRTTIFDYWSVDTIRRWRNGGKFDGKMLTEDQKHLYSIYKRLLTLCNEEKAISQGAFFDLMYANVNGWRFNEHKQYTFLRKFERDLLLFVVNFDHISADLAINIPSHAFDFLQIPQMDQYKATELLSGKEENISLLPYKATNVAVEGYGGKILKIKL</sequence>
<dbReference type="GO" id="GO:0004556">
    <property type="term" value="F:alpha-amylase activity"/>
    <property type="evidence" value="ECO:0007669"/>
    <property type="project" value="TreeGrafter"/>
</dbReference>
<protein>
    <submittedName>
        <fullName evidence="2">Alpha amylase, catalytic domain protein</fullName>
    </submittedName>
</protein>
<dbReference type="SUPFAM" id="SSF51445">
    <property type="entry name" value="(Trans)glycosidases"/>
    <property type="match status" value="1"/>
</dbReference>
<name>A0A078RV58_BACUN</name>
<gene>
    <name evidence="2" type="ORF">M094_2303</name>
</gene>
<dbReference type="GO" id="GO:0009313">
    <property type="term" value="P:oligosaccharide catabolic process"/>
    <property type="evidence" value="ECO:0007669"/>
    <property type="project" value="TreeGrafter"/>
</dbReference>
<feature type="domain" description="Glycosyl hydrolase family 13 catalytic" evidence="1">
    <location>
        <begin position="11"/>
        <end position="423"/>
    </location>
</feature>
<proteinExistence type="predicted"/>
<dbReference type="EMBL" id="JNHN01000179">
    <property type="protein sequence ID" value="KDS48616.1"/>
    <property type="molecule type" value="Genomic_DNA"/>
</dbReference>
<reference evidence="2 3" key="1">
    <citation type="submission" date="2014-04" db="EMBL/GenBank/DDBJ databases">
        <authorList>
            <person name="Sears C."/>
            <person name="Carroll K."/>
            <person name="Sack B.R."/>
            <person name="Qadri F."/>
            <person name="Myers L.L."/>
            <person name="Chung G.-T."/>
            <person name="Escheverria P."/>
            <person name="Fraser C.M."/>
            <person name="Sadzewicz L."/>
            <person name="Shefchek K.A."/>
            <person name="Tallon L."/>
            <person name="Das S.P."/>
            <person name="Daugherty S."/>
            <person name="Mongodin E.F."/>
        </authorList>
    </citation>
    <scope>NUCLEOTIDE SEQUENCE [LARGE SCALE GENOMIC DNA]</scope>
    <source>
        <strain evidence="2 3">3978 T3 ii</strain>
    </source>
</reference>
<dbReference type="PANTHER" id="PTHR10357">
    <property type="entry name" value="ALPHA-AMYLASE FAMILY MEMBER"/>
    <property type="match status" value="1"/>
</dbReference>
<comment type="caution">
    <text evidence="2">The sequence shown here is derived from an EMBL/GenBank/DDBJ whole genome shotgun (WGS) entry which is preliminary data.</text>
</comment>
<dbReference type="SMART" id="SM00642">
    <property type="entry name" value="Aamy"/>
    <property type="match status" value="1"/>
</dbReference>